<dbReference type="EMBL" id="JACHBK010000002">
    <property type="protein sequence ID" value="MBB5534530.1"/>
    <property type="molecule type" value="Genomic_DNA"/>
</dbReference>
<sequence>MKIAFYCPLKSPNHPVPSGDRLMARLLMAALERAGHQVEIASELRAFMPEASSAAVGALAAAAEAERGRLSARWREGGRPDAWFCYHPYYKAPDLIGPALARDFGLDYVTAEASYSARRNTGLWAEMQANVLEAVKLASVNICLTRRDRDGLAAVAPDARLALLPPFIDSGLLLDRQPAPQPGQLITVAMMRSGDKMQSYVMLAEALARLAHLPWQLSIVGDGPRADEVRALFAGFDEGRVVWHGEKTAGEIADLLSKSALYVWPGCGEAYGLAYLEAQAAGLPVVAQEIAGVPEVVAHGHSGLLTPPGDIDAYAKAIERLLMRDGERSALAAAARIFAGEERSLDRAAVRLGAILDQHLKRAE</sequence>
<dbReference type="Pfam" id="PF13692">
    <property type="entry name" value="Glyco_trans_1_4"/>
    <property type="match status" value="1"/>
</dbReference>
<dbReference type="SUPFAM" id="SSF53756">
    <property type="entry name" value="UDP-Glycosyltransferase/glycogen phosphorylase"/>
    <property type="match status" value="1"/>
</dbReference>
<comment type="caution">
    <text evidence="1">The sequence shown here is derived from an EMBL/GenBank/DDBJ whole genome shotgun (WGS) entry which is preliminary data.</text>
</comment>
<keyword evidence="2" id="KW-1185">Reference proteome</keyword>
<organism evidence="1 2">
    <name type="scientific">Rhizobium giardinii</name>
    <dbReference type="NCBI Taxonomy" id="56731"/>
    <lineage>
        <taxon>Bacteria</taxon>
        <taxon>Pseudomonadati</taxon>
        <taxon>Pseudomonadota</taxon>
        <taxon>Alphaproteobacteria</taxon>
        <taxon>Hyphomicrobiales</taxon>
        <taxon>Rhizobiaceae</taxon>
        <taxon>Rhizobium/Agrobacterium group</taxon>
        <taxon>Rhizobium</taxon>
    </lineage>
</organism>
<dbReference type="RefSeq" id="WP_026203497.1">
    <property type="nucleotide sequence ID" value="NZ_JACHBK010000002.1"/>
</dbReference>
<dbReference type="CDD" id="cd03801">
    <property type="entry name" value="GT4_PimA-like"/>
    <property type="match status" value="1"/>
</dbReference>
<proteinExistence type="predicted"/>
<gene>
    <name evidence="1" type="ORF">GGD55_001201</name>
</gene>
<evidence type="ECO:0000313" key="2">
    <source>
        <dbReference type="Proteomes" id="UP000585507"/>
    </source>
</evidence>
<reference evidence="1 2" key="1">
    <citation type="submission" date="2020-08" db="EMBL/GenBank/DDBJ databases">
        <title>Genomic Encyclopedia of Type Strains, Phase IV (KMG-V): Genome sequencing to study the core and pangenomes of soil and plant-associated prokaryotes.</title>
        <authorList>
            <person name="Whitman W."/>
        </authorList>
    </citation>
    <scope>NUCLEOTIDE SEQUENCE [LARGE SCALE GENOMIC DNA]</scope>
    <source>
        <strain evidence="1 2">SEMIA 4084</strain>
    </source>
</reference>
<dbReference type="Proteomes" id="UP000585507">
    <property type="component" value="Unassembled WGS sequence"/>
</dbReference>
<name>A0A7W8X5U0_9HYPH</name>
<dbReference type="GO" id="GO:0016740">
    <property type="term" value="F:transferase activity"/>
    <property type="evidence" value="ECO:0007669"/>
    <property type="project" value="UniProtKB-KW"/>
</dbReference>
<evidence type="ECO:0000313" key="1">
    <source>
        <dbReference type="EMBL" id="MBB5534530.1"/>
    </source>
</evidence>
<dbReference type="AlphaFoldDB" id="A0A7W8X5U0"/>
<protein>
    <submittedName>
        <fullName evidence="1">Glycosyltransferase involved in cell wall biosynthesis</fullName>
    </submittedName>
</protein>
<accession>A0A7W8X5U0</accession>
<dbReference type="Gene3D" id="3.40.50.2000">
    <property type="entry name" value="Glycogen Phosphorylase B"/>
    <property type="match status" value="2"/>
</dbReference>
<keyword evidence="1" id="KW-0808">Transferase</keyword>
<dbReference type="PANTHER" id="PTHR12526">
    <property type="entry name" value="GLYCOSYLTRANSFERASE"/>
    <property type="match status" value="1"/>
</dbReference>